<evidence type="ECO:0000313" key="2">
    <source>
        <dbReference type="Proteomes" id="UP001196915"/>
    </source>
</evidence>
<comment type="caution">
    <text evidence="1">The sequence shown here is derived from an EMBL/GenBank/DDBJ whole genome shotgun (WGS) entry which is preliminary data.</text>
</comment>
<dbReference type="RefSeq" id="WP_217075941.1">
    <property type="nucleotide sequence ID" value="NZ_CAJHCY010000011.1"/>
</dbReference>
<reference evidence="1" key="1">
    <citation type="submission" date="2021-06" db="EMBL/GenBank/DDBJ databases">
        <title>A collection of bacterial strains from the Burkholderia cepacia Research Laboratory and Repository.</title>
        <authorList>
            <person name="Lipuma J."/>
            <person name="Spilker T."/>
        </authorList>
    </citation>
    <scope>NUCLEOTIDE SEQUENCE</scope>
    <source>
        <strain evidence="1">AU37435</strain>
    </source>
</reference>
<dbReference type="EMBL" id="JAHPMX010000005">
    <property type="protein sequence ID" value="MBU9357049.1"/>
    <property type="molecule type" value="Genomic_DNA"/>
</dbReference>
<proteinExistence type="predicted"/>
<name>A0AAP2HKR0_9BURK</name>
<organism evidence="1 2">
    <name type="scientific">Burkholderia multivorans</name>
    <dbReference type="NCBI Taxonomy" id="87883"/>
    <lineage>
        <taxon>Bacteria</taxon>
        <taxon>Pseudomonadati</taxon>
        <taxon>Pseudomonadota</taxon>
        <taxon>Betaproteobacteria</taxon>
        <taxon>Burkholderiales</taxon>
        <taxon>Burkholderiaceae</taxon>
        <taxon>Burkholderia</taxon>
        <taxon>Burkholderia cepacia complex</taxon>
    </lineage>
</organism>
<protein>
    <submittedName>
        <fullName evidence="1">Uncharacterized protein</fullName>
    </submittedName>
</protein>
<sequence>MNPLHGRALHFVPSGAIDAATCRVLLSAGDGAVVSTLITAGAIFQRPCVRAANLVVSSTAFLRETAGLTKTRYGRPSSMTMPTIQREAGFVES</sequence>
<accession>A0AAP2HKR0</accession>
<dbReference type="Proteomes" id="UP001196915">
    <property type="component" value="Unassembled WGS sequence"/>
</dbReference>
<dbReference type="AlphaFoldDB" id="A0AAP2HKR0"/>
<evidence type="ECO:0000313" key="1">
    <source>
        <dbReference type="EMBL" id="MBU9357049.1"/>
    </source>
</evidence>
<gene>
    <name evidence="1" type="ORF">KTE52_11990</name>
</gene>